<dbReference type="PANTHER" id="PTHR43400:SF7">
    <property type="entry name" value="FAD-DEPENDENT OXIDOREDUCTASE 2 FAD BINDING DOMAIN-CONTAINING PROTEIN"/>
    <property type="match status" value="1"/>
</dbReference>
<sequence length="453" mass="46648">MSVLRGSARPEFTTPVLVIGGGAAGLVAALAAAELGAEVVVLERDALPRGSTALSAGLIPAAGTRWQRALGITDDAASFAEDIQKKAGHAADPRAVAAITQAAGSTLEWLADRHGLDFSLVHDFDYPGHRHRRMHGLPSRAGAELMDALLTATGRAGVTLLTGATATQLYANERDAVRAVILSRPDGSTELVGCEALILACSGYGGDTTLVAQHIPELAQAVYFGHAGNRGDALRWGEALGAATRHLSGHQGHGSVAHPAGILVTWAVIMEGGFQVNQFGQRFWNEASGYSEAAAVVLAQPGGVAWNIFDARIAGIARQFEDFRQAEAHGVILTAETPEALAQRIGLPALELPPAEGTDAFGRNWSATLPLATPFHAVRVTGALFHTQGGLVVDEAARVLRPDGRPLPNLFAAGGAACGVSGPLASGYLSGNGLLTAVVLGRLAGQAAGRLTG</sequence>
<evidence type="ECO:0000256" key="3">
    <source>
        <dbReference type="ARBA" id="ARBA00022827"/>
    </source>
</evidence>
<dbReference type="SUPFAM" id="SSF56425">
    <property type="entry name" value="Succinate dehydrogenase/fumarate reductase flavoprotein, catalytic domain"/>
    <property type="match status" value="1"/>
</dbReference>
<keyword evidence="4" id="KW-0560">Oxidoreductase</keyword>
<dbReference type="InterPro" id="IPR003953">
    <property type="entry name" value="FAD-dep_OxRdtase_2_FAD-bd"/>
</dbReference>
<dbReference type="InterPro" id="IPR027477">
    <property type="entry name" value="Succ_DH/fumarate_Rdtase_cat_sf"/>
</dbReference>
<dbReference type="Gene3D" id="3.50.50.60">
    <property type="entry name" value="FAD/NAD(P)-binding domain"/>
    <property type="match status" value="1"/>
</dbReference>
<proteinExistence type="predicted"/>
<evidence type="ECO:0000313" key="7">
    <source>
        <dbReference type="Proteomes" id="UP001305521"/>
    </source>
</evidence>
<comment type="cofactor">
    <cofactor evidence="1">
        <name>FAD</name>
        <dbReference type="ChEBI" id="CHEBI:57692"/>
    </cofactor>
</comment>
<evidence type="ECO:0000313" key="6">
    <source>
        <dbReference type="EMBL" id="WPB83794.1"/>
    </source>
</evidence>
<name>A0ABZ0PDK5_9PROT</name>
<evidence type="ECO:0000256" key="1">
    <source>
        <dbReference type="ARBA" id="ARBA00001974"/>
    </source>
</evidence>
<evidence type="ECO:0000256" key="2">
    <source>
        <dbReference type="ARBA" id="ARBA00022630"/>
    </source>
</evidence>
<reference evidence="6 7" key="1">
    <citation type="submission" date="2023-11" db="EMBL/GenBank/DDBJ databases">
        <title>Arctic aerobic anoxygenic photoheterotroph Sediminicoccus rosea KRV36 adapts its photosynthesis to long days of polar summer.</title>
        <authorList>
            <person name="Tomasch J."/>
            <person name="Kopejtka K."/>
            <person name="Bily T."/>
            <person name="Gardiner A.T."/>
            <person name="Gardian Z."/>
            <person name="Shivaramu S."/>
            <person name="Koblizek M."/>
            <person name="Engelhardt F."/>
            <person name="Kaftan D."/>
        </authorList>
    </citation>
    <scope>NUCLEOTIDE SEQUENCE [LARGE SCALE GENOMIC DNA]</scope>
    <source>
        <strain evidence="6 7">R-30</strain>
    </source>
</reference>
<evidence type="ECO:0000259" key="5">
    <source>
        <dbReference type="Pfam" id="PF00890"/>
    </source>
</evidence>
<dbReference type="Proteomes" id="UP001305521">
    <property type="component" value="Chromosome"/>
</dbReference>
<dbReference type="PRINTS" id="PR00411">
    <property type="entry name" value="PNDRDTASEI"/>
</dbReference>
<accession>A0ABZ0PDK5</accession>
<dbReference type="Gene3D" id="3.90.700.10">
    <property type="entry name" value="Succinate dehydrogenase/fumarate reductase flavoprotein, catalytic domain"/>
    <property type="match status" value="1"/>
</dbReference>
<dbReference type="RefSeq" id="WP_318647751.1">
    <property type="nucleotide sequence ID" value="NZ_CP137852.1"/>
</dbReference>
<dbReference type="PANTHER" id="PTHR43400">
    <property type="entry name" value="FUMARATE REDUCTASE"/>
    <property type="match status" value="1"/>
</dbReference>
<protein>
    <submittedName>
        <fullName evidence="6">FAD-dependent oxidoreductase</fullName>
    </submittedName>
</protein>
<dbReference type="SUPFAM" id="SSF51905">
    <property type="entry name" value="FAD/NAD(P)-binding domain"/>
    <property type="match status" value="1"/>
</dbReference>
<evidence type="ECO:0000256" key="4">
    <source>
        <dbReference type="ARBA" id="ARBA00023002"/>
    </source>
</evidence>
<organism evidence="6 7">
    <name type="scientific">Sediminicoccus rosea</name>
    <dbReference type="NCBI Taxonomy" id="1225128"/>
    <lineage>
        <taxon>Bacteria</taxon>
        <taxon>Pseudomonadati</taxon>
        <taxon>Pseudomonadota</taxon>
        <taxon>Alphaproteobacteria</taxon>
        <taxon>Acetobacterales</taxon>
        <taxon>Roseomonadaceae</taxon>
        <taxon>Sediminicoccus</taxon>
    </lineage>
</organism>
<dbReference type="InterPro" id="IPR036188">
    <property type="entry name" value="FAD/NAD-bd_sf"/>
</dbReference>
<gene>
    <name evidence="6" type="ORF">R9Z33_16970</name>
</gene>
<keyword evidence="2" id="KW-0285">Flavoprotein</keyword>
<dbReference type="EMBL" id="CP137852">
    <property type="protein sequence ID" value="WPB83794.1"/>
    <property type="molecule type" value="Genomic_DNA"/>
</dbReference>
<keyword evidence="7" id="KW-1185">Reference proteome</keyword>
<feature type="domain" description="FAD-dependent oxidoreductase 2 FAD-binding" evidence="5">
    <location>
        <begin position="16"/>
        <end position="425"/>
    </location>
</feature>
<dbReference type="InterPro" id="IPR050315">
    <property type="entry name" value="FAD-oxidoreductase_2"/>
</dbReference>
<keyword evidence="3" id="KW-0274">FAD</keyword>
<dbReference type="Pfam" id="PF00890">
    <property type="entry name" value="FAD_binding_2"/>
    <property type="match status" value="1"/>
</dbReference>